<feature type="transmembrane region" description="Helical" evidence="1">
    <location>
        <begin position="209"/>
        <end position="232"/>
    </location>
</feature>
<keyword evidence="1" id="KW-1133">Transmembrane helix</keyword>
<keyword evidence="1" id="KW-0812">Transmembrane</keyword>
<reference evidence="2 3" key="1">
    <citation type="submission" date="2020-03" db="EMBL/GenBank/DDBJ databases">
        <title>Soil Listeria distribution.</title>
        <authorList>
            <person name="Liao J."/>
            <person name="Wiedmann M."/>
        </authorList>
    </citation>
    <scope>NUCLEOTIDE SEQUENCE [LARGE SCALE GENOMIC DNA]</scope>
    <source>
        <strain evidence="2 3">FSL L7-1560</strain>
    </source>
</reference>
<organism evidence="2 3">
    <name type="scientific">Listeria seeligeri</name>
    <dbReference type="NCBI Taxonomy" id="1640"/>
    <lineage>
        <taxon>Bacteria</taxon>
        <taxon>Bacillati</taxon>
        <taxon>Bacillota</taxon>
        <taxon>Bacilli</taxon>
        <taxon>Bacillales</taxon>
        <taxon>Listeriaceae</taxon>
        <taxon>Listeria</taxon>
    </lineage>
</organism>
<accession>A0A7X0X435</accession>
<evidence type="ECO:0000313" key="2">
    <source>
        <dbReference type="EMBL" id="MBC1487283.1"/>
    </source>
</evidence>
<gene>
    <name evidence="2" type="ORF">HB897_13705</name>
</gene>
<proteinExistence type="predicted"/>
<dbReference type="Proteomes" id="UP000523362">
    <property type="component" value="Unassembled WGS sequence"/>
</dbReference>
<sequence length="241" mass="28281">MLKNRYFLLILSMVLFFSVFWFTQNLEYLKFPKNTELVLFMNGSLYGYASIKSLCLMLVFPYLIFLLLFSKKERIVSLVREKNRIQAHHKIVKSTIIATVLYVGIYLSVNLIFSFLFLGNKLLTATNFYSGILFYLLLLFLFYLTIGFLFRIIYDITASIGQALIFGAFAMCLFYLIDWIILEGLYWTPLHTLNFFDLWLQNGPMISEIPYVLIPNVATALILYLLSSNIFIKKDFYSYEK</sequence>
<feature type="transmembrane region" description="Helical" evidence="1">
    <location>
        <begin position="128"/>
        <end position="152"/>
    </location>
</feature>
<name>A0A7X0X435_LISSE</name>
<feature type="transmembrane region" description="Helical" evidence="1">
    <location>
        <begin position="91"/>
        <end position="116"/>
    </location>
</feature>
<dbReference type="NCBIfam" id="NF035952">
    <property type="entry name" value="WxPxxD_TM"/>
    <property type="match status" value="1"/>
</dbReference>
<evidence type="ECO:0000313" key="3">
    <source>
        <dbReference type="Proteomes" id="UP000523362"/>
    </source>
</evidence>
<feature type="transmembrane region" description="Helical" evidence="1">
    <location>
        <begin position="7"/>
        <end position="26"/>
    </location>
</feature>
<keyword evidence="1" id="KW-0472">Membrane</keyword>
<dbReference type="RefSeq" id="WP_075702376.1">
    <property type="nucleotide sequence ID" value="NZ_JAARRG010000014.1"/>
</dbReference>
<dbReference type="EMBL" id="JAARRG010000014">
    <property type="protein sequence ID" value="MBC1487283.1"/>
    <property type="molecule type" value="Genomic_DNA"/>
</dbReference>
<evidence type="ECO:0000256" key="1">
    <source>
        <dbReference type="SAM" id="Phobius"/>
    </source>
</evidence>
<comment type="caution">
    <text evidence="2">The sequence shown here is derived from an EMBL/GenBank/DDBJ whole genome shotgun (WGS) entry which is preliminary data.</text>
</comment>
<feature type="transmembrane region" description="Helical" evidence="1">
    <location>
        <begin position="164"/>
        <end position="189"/>
    </location>
</feature>
<dbReference type="AlphaFoldDB" id="A0A7X0X435"/>
<protein>
    <submittedName>
        <fullName evidence="2">WxPxxD family membrane protein</fullName>
    </submittedName>
</protein>
<feature type="transmembrane region" description="Helical" evidence="1">
    <location>
        <begin position="46"/>
        <end position="70"/>
    </location>
</feature>